<evidence type="ECO:0000256" key="1">
    <source>
        <dbReference type="SAM" id="Phobius"/>
    </source>
</evidence>
<dbReference type="EMBL" id="JAYMYQ010000004">
    <property type="protein sequence ID" value="KAK7336827.1"/>
    <property type="molecule type" value="Genomic_DNA"/>
</dbReference>
<organism evidence="2 3">
    <name type="scientific">Canavalia gladiata</name>
    <name type="common">Sword bean</name>
    <name type="synonym">Dolichos gladiatus</name>
    <dbReference type="NCBI Taxonomy" id="3824"/>
    <lineage>
        <taxon>Eukaryota</taxon>
        <taxon>Viridiplantae</taxon>
        <taxon>Streptophyta</taxon>
        <taxon>Embryophyta</taxon>
        <taxon>Tracheophyta</taxon>
        <taxon>Spermatophyta</taxon>
        <taxon>Magnoliopsida</taxon>
        <taxon>eudicotyledons</taxon>
        <taxon>Gunneridae</taxon>
        <taxon>Pentapetalae</taxon>
        <taxon>rosids</taxon>
        <taxon>fabids</taxon>
        <taxon>Fabales</taxon>
        <taxon>Fabaceae</taxon>
        <taxon>Papilionoideae</taxon>
        <taxon>50 kb inversion clade</taxon>
        <taxon>NPAAA clade</taxon>
        <taxon>indigoferoid/millettioid clade</taxon>
        <taxon>Phaseoleae</taxon>
        <taxon>Canavalia</taxon>
    </lineage>
</organism>
<keyword evidence="1" id="KW-0812">Transmembrane</keyword>
<sequence length="94" mass="11257">MSLIKNLRKADHWFCLLHNLSLPKGLFSKVFLWFRKSTMPHCEILVWVENRKENLSGNWSLSFVITLKLVFSTCVYIFRVQTYRIKDEVLQCTF</sequence>
<dbReference type="AlphaFoldDB" id="A0AAN9QIP7"/>
<proteinExistence type="predicted"/>
<name>A0AAN9QIP7_CANGL</name>
<keyword evidence="1" id="KW-0472">Membrane</keyword>
<keyword evidence="3" id="KW-1185">Reference proteome</keyword>
<comment type="caution">
    <text evidence="2">The sequence shown here is derived from an EMBL/GenBank/DDBJ whole genome shotgun (WGS) entry which is preliminary data.</text>
</comment>
<evidence type="ECO:0000313" key="2">
    <source>
        <dbReference type="EMBL" id="KAK7336827.1"/>
    </source>
</evidence>
<keyword evidence="1" id="KW-1133">Transmembrane helix</keyword>
<accession>A0AAN9QIP7</accession>
<evidence type="ECO:0000313" key="3">
    <source>
        <dbReference type="Proteomes" id="UP001367508"/>
    </source>
</evidence>
<protein>
    <submittedName>
        <fullName evidence="2">Uncharacterized protein</fullName>
    </submittedName>
</protein>
<gene>
    <name evidence="2" type="ORF">VNO77_17376</name>
</gene>
<reference evidence="2 3" key="1">
    <citation type="submission" date="2024-01" db="EMBL/GenBank/DDBJ databases">
        <title>The genomes of 5 underutilized Papilionoideae crops provide insights into root nodulation and disease resistanc.</title>
        <authorList>
            <person name="Jiang F."/>
        </authorList>
    </citation>
    <scope>NUCLEOTIDE SEQUENCE [LARGE SCALE GENOMIC DNA]</scope>
    <source>
        <strain evidence="2">LVBAO_FW01</strain>
        <tissue evidence="2">Leaves</tissue>
    </source>
</reference>
<dbReference type="Proteomes" id="UP001367508">
    <property type="component" value="Unassembled WGS sequence"/>
</dbReference>
<feature type="transmembrane region" description="Helical" evidence="1">
    <location>
        <begin position="59"/>
        <end position="78"/>
    </location>
</feature>